<dbReference type="InterPro" id="IPR058509">
    <property type="entry name" value="DUF8196"/>
</dbReference>
<dbReference type="EMBL" id="CP003531">
    <property type="protein sequence ID" value="AFK51714.1"/>
    <property type="molecule type" value="Genomic_DNA"/>
</dbReference>
<protein>
    <recommendedName>
        <fullName evidence="1">DUF8196 domain-containing protein</fullName>
    </recommendedName>
</protein>
<gene>
    <name evidence="2" type="ordered locus">TCELL_1291</name>
</gene>
<dbReference type="RefSeq" id="WP_014737964.1">
    <property type="nucleotide sequence ID" value="NC_017954.1"/>
</dbReference>
<accession>I3TG26</accession>
<keyword evidence="3" id="KW-1185">Reference proteome</keyword>
<dbReference type="KEGG" id="thg:TCELL_1291"/>
<proteinExistence type="predicted"/>
<dbReference type="GeneID" id="13013612"/>
<dbReference type="Pfam" id="PF26618">
    <property type="entry name" value="DUF8196"/>
    <property type="match status" value="1"/>
</dbReference>
<evidence type="ECO:0000259" key="1">
    <source>
        <dbReference type="Pfam" id="PF26618"/>
    </source>
</evidence>
<evidence type="ECO:0000313" key="3">
    <source>
        <dbReference type="Proteomes" id="UP000005270"/>
    </source>
</evidence>
<evidence type="ECO:0000313" key="2">
    <source>
        <dbReference type="EMBL" id="AFK51714.1"/>
    </source>
</evidence>
<dbReference type="InParanoid" id="I3TG26"/>
<reference evidence="2 3" key="1">
    <citation type="journal article" date="2012" name="J. Bacteriol.">
        <title>Complete genome sequence of the hyperthermophilic cellulolytic Crenarchaeon 'Thermogladius cellulolyticus' 1633.</title>
        <authorList>
            <person name="Mardanov A.V."/>
            <person name="Kochetkova T.V."/>
            <person name="Beletsky A.V."/>
            <person name="Bonch-Osmolovskaya E.A."/>
            <person name="Ravin N.V."/>
            <person name="Skryabin K.G."/>
        </authorList>
    </citation>
    <scope>NUCLEOTIDE SEQUENCE [LARGE SCALE GENOMIC DNA]</scope>
    <source>
        <strain evidence="3">DSM 22663 / VKM B-2946 / 1633</strain>
    </source>
</reference>
<sequence length="206" mass="22605">MSSEPVEGEARDPLAHEIQELKLKVGEISDRLDVLSRATMDMKADISKLSSGLESLQREVYKLSESFGHIVEDIARSVLPSILFTKMGVSVESLERRFFELDGKTVEVDIYGLGKRLAEGEAVVVVGEAKARIHGEDVRLFHEKAQRILGHNGCVGDPVLVMYGLYLHPTAIEEAKKRGVSLISPYLELVKLKAPNGGLTGHSQQG</sequence>
<dbReference type="eggNOG" id="arCOG01426">
    <property type="taxonomic scope" value="Archaea"/>
</dbReference>
<dbReference type="Proteomes" id="UP000005270">
    <property type="component" value="Chromosome"/>
</dbReference>
<dbReference type="AlphaFoldDB" id="I3TG26"/>
<feature type="domain" description="DUF8196" evidence="1">
    <location>
        <begin position="75"/>
        <end position="191"/>
    </location>
</feature>
<name>I3TG26_THEC1</name>
<dbReference type="HOGENOM" id="CLU_1329531_0_0_2"/>
<organism evidence="2 3">
    <name type="scientific">Thermogladius calderae (strain DSM 22663 / VKM B-2946 / 1633)</name>
    <dbReference type="NCBI Taxonomy" id="1184251"/>
    <lineage>
        <taxon>Archaea</taxon>
        <taxon>Thermoproteota</taxon>
        <taxon>Thermoprotei</taxon>
        <taxon>Desulfurococcales</taxon>
        <taxon>Desulfurococcaceae</taxon>
        <taxon>Thermogladius</taxon>
    </lineage>
</organism>